<reference evidence="1 2" key="1">
    <citation type="submission" date="2021-01" db="EMBL/GenBank/DDBJ databases">
        <title>WGS of actinomycetes isolated from Thailand.</title>
        <authorList>
            <person name="Thawai C."/>
        </authorList>
    </citation>
    <scope>NUCLEOTIDE SEQUENCE [LARGE SCALE GENOMIC DNA]</scope>
    <source>
        <strain evidence="1 2">LPG 2</strain>
    </source>
</reference>
<sequence length="113" mass="12510">MPFAGTYEPEGSTDPLLVSPEKARMLAWKLQSCAASLSSAYALDQDDRIRLETTLHNSYFYLDIERFLDDLASCLPSLGSELGDLGVDLARSVDMLVYEDYRAAAIIDDVNPD</sequence>
<accession>A0ABS1MLI6</accession>
<keyword evidence="2" id="KW-1185">Reference proteome</keyword>
<evidence type="ECO:0000313" key="2">
    <source>
        <dbReference type="Proteomes" id="UP000602198"/>
    </source>
</evidence>
<dbReference type="RefSeq" id="WP_201958686.1">
    <property type="nucleotide sequence ID" value="NZ_JAERRJ010000029.1"/>
</dbReference>
<dbReference type="EMBL" id="JAERRJ010000029">
    <property type="protein sequence ID" value="MBL1080273.1"/>
    <property type="molecule type" value="Genomic_DNA"/>
</dbReference>
<gene>
    <name evidence="1" type="ORF">JK358_38345</name>
</gene>
<name>A0ABS1MLI6_9NOCA</name>
<protein>
    <submittedName>
        <fullName evidence="1">Uncharacterized protein</fullName>
    </submittedName>
</protein>
<proteinExistence type="predicted"/>
<dbReference type="Proteomes" id="UP000602198">
    <property type="component" value="Unassembled WGS sequence"/>
</dbReference>
<organism evidence="1 2">
    <name type="scientific">Nocardia acididurans</name>
    <dbReference type="NCBI Taxonomy" id="2802282"/>
    <lineage>
        <taxon>Bacteria</taxon>
        <taxon>Bacillati</taxon>
        <taxon>Actinomycetota</taxon>
        <taxon>Actinomycetes</taxon>
        <taxon>Mycobacteriales</taxon>
        <taxon>Nocardiaceae</taxon>
        <taxon>Nocardia</taxon>
    </lineage>
</organism>
<evidence type="ECO:0000313" key="1">
    <source>
        <dbReference type="EMBL" id="MBL1080273.1"/>
    </source>
</evidence>
<comment type="caution">
    <text evidence="1">The sequence shown here is derived from an EMBL/GenBank/DDBJ whole genome shotgun (WGS) entry which is preliminary data.</text>
</comment>